<evidence type="ECO:0000313" key="2">
    <source>
        <dbReference type="EMBL" id="KAF4113634.1"/>
    </source>
</evidence>
<proteinExistence type="predicted"/>
<feature type="compositionally biased region" description="Polar residues" evidence="1">
    <location>
        <begin position="125"/>
        <end position="140"/>
    </location>
</feature>
<sequence>MVKCALRHKGSIPGSGASGLISMEELSFEQIDLFARETVDNAVRDTDELPGQDAIIDLTEEDEEEEHSPGPSNADTQKRPREADASPAAPERKKRQVAVVTPIRTVEEAADDGVRERMNNVQHWTDTQLNDWERASWTSEGSDELPPRGGRQTPFAFQDPAEETESLPEDRQNGVQIVERIDALREELINRQDSFFSEVLNRQDAFFNELLNRMDAQDARAHEQQGKRRTDRRYVRRRYKSISSPNR</sequence>
<feature type="compositionally biased region" description="Basic and acidic residues" evidence="1">
    <location>
        <begin position="217"/>
        <end position="228"/>
    </location>
</feature>
<keyword evidence="3" id="KW-1185">Reference proteome</keyword>
<dbReference type="EMBL" id="JAAMOB010000005">
    <property type="protein sequence ID" value="KAF4113634.1"/>
    <property type="molecule type" value="Genomic_DNA"/>
</dbReference>
<comment type="caution">
    <text evidence="2">The sequence shown here is derived from an EMBL/GenBank/DDBJ whole genome shotgun (WGS) entry which is preliminary data.</text>
</comment>
<feature type="region of interest" description="Disordered" evidence="1">
    <location>
        <begin position="217"/>
        <end position="247"/>
    </location>
</feature>
<name>A0A7J6D399_9TELE</name>
<evidence type="ECO:0000256" key="1">
    <source>
        <dbReference type="SAM" id="MobiDB-lite"/>
    </source>
</evidence>
<dbReference type="AlphaFoldDB" id="A0A7J6D399"/>
<organism evidence="2 3">
    <name type="scientific">Onychostoma macrolepis</name>
    <dbReference type="NCBI Taxonomy" id="369639"/>
    <lineage>
        <taxon>Eukaryota</taxon>
        <taxon>Metazoa</taxon>
        <taxon>Chordata</taxon>
        <taxon>Craniata</taxon>
        <taxon>Vertebrata</taxon>
        <taxon>Euteleostomi</taxon>
        <taxon>Actinopterygii</taxon>
        <taxon>Neopterygii</taxon>
        <taxon>Teleostei</taxon>
        <taxon>Ostariophysi</taxon>
        <taxon>Cypriniformes</taxon>
        <taxon>Cyprinidae</taxon>
        <taxon>Acrossocheilinae</taxon>
        <taxon>Onychostoma</taxon>
    </lineage>
</organism>
<accession>A0A7J6D399</accession>
<gene>
    <name evidence="2" type="ORF">G5714_006179</name>
</gene>
<dbReference type="Proteomes" id="UP000579812">
    <property type="component" value="Unassembled WGS sequence"/>
</dbReference>
<feature type="region of interest" description="Disordered" evidence="1">
    <location>
        <begin position="60"/>
        <end position="104"/>
    </location>
</feature>
<feature type="region of interest" description="Disordered" evidence="1">
    <location>
        <begin position="125"/>
        <end position="170"/>
    </location>
</feature>
<protein>
    <submittedName>
        <fullName evidence="2">Uncharacterized protein</fullName>
    </submittedName>
</protein>
<reference evidence="2 3" key="1">
    <citation type="submission" date="2020-04" db="EMBL/GenBank/DDBJ databases">
        <title>Chromosome-level genome assembly of a cyprinid fish Onychostoma macrolepis by integration of Nanopore Sequencing, Bionano and Hi-C technology.</title>
        <authorList>
            <person name="Wang D."/>
        </authorList>
    </citation>
    <scope>NUCLEOTIDE SEQUENCE [LARGE SCALE GENOMIC DNA]</scope>
    <source>
        <strain evidence="2">SWU-2019</strain>
        <tissue evidence="2">Muscle</tissue>
    </source>
</reference>
<evidence type="ECO:0000313" key="3">
    <source>
        <dbReference type="Proteomes" id="UP000579812"/>
    </source>
</evidence>
<feature type="compositionally biased region" description="Basic residues" evidence="1">
    <location>
        <begin position="229"/>
        <end position="240"/>
    </location>
</feature>